<reference evidence="1 2" key="1">
    <citation type="submission" date="2024-04" db="EMBL/GenBank/DDBJ databases">
        <title>Novel genus in family Flammeovirgaceae.</title>
        <authorList>
            <person name="Nguyen T.H."/>
            <person name="Vuong T.Q."/>
            <person name="Le H."/>
            <person name="Kim S.-G."/>
        </authorList>
    </citation>
    <scope>NUCLEOTIDE SEQUENCE [LARGE SCALE GENOMIC DNA]</scope>
    <source>
        <strain evidence="1 2">JCM 23209</strain>
    </source>
</reference>
<dbReference type="CDD" id="cd20170">
    <property type="entry name" value="Peptidase_M90-like"/>
    <property type="match status" value="1"/>
</dbReference>
<dbReference type="PANTHER" id="PTHR30164">
    <property type="entry name" value="MTFA PEPTIDASE"/>
    <property type="match status" value="1"/>
</dbReference>
<dbReference type="SUPFAM" id="SSF55486">
    <property type="entry name" value="Metalloproteases ('zincins'), catalytic domain"/>
    <property type="match status" value="1"/>
</dbReference>
<dbReference type="PANTHER" id="PTHR30164:SF2">
    <property type="entry name" value="PROTEIN MTFA"/>
    <property type="match status" value="1"/>
</dbReference>
<dbReference type="GO" id="GO:0004177">
    <property type="term" value="F:aminopeptidase activity"/>
    <property type="evidence" value="ECO:0007669"/>
    <property type="project" value="TreeGrafter"/>
</dbReference>
<dbReference type="AlphaFoldDB" id="A0AAW9SCS1"/>
<name>A0AAW9SCS1_9BACT</name>
<protein>
    <submittedName>
        <fullName evidence="1">Zinc-dependent peptidase</fullName>
    </submittedName>
</protein>
<dbReference type="Gene3D" id="1.10.472.150">
    <property type="entry name" value="Glucose-regulated metallo-peptidase M90, N-terminal domain"/>
    <property type="match status" value="1"/>
</dbReference>
<organism evidence="1 2">
    <name type="scientific">Rapidithrix thailandica</name>
    <dbReference type="NCBI Taxonomy" id="413964"/>
    <lineage>
        <taxon>Bacteria</taxon>
        <taxon>Pseudomonadati</taxon>
        <taxon>Bacteroidota</taxon>
        <taxon>Cytophagia</taxon>
        <taxon>Cytophagales</taxon>
        <taxon>Flammeovirgaceae</taxon>
        <taxon>Rapidithrix</taxon>
    </lineage>
</organism>
<comment type="caution">
    <text evidence="1">The sequence shown here is derived from an EMBL/GenBank/DDBJ whole genome shotgun (WGS) entry which is preliminary data.</text>
</comment>
<evidence type="ECO:0000313" key="1">
    <source>
        <dbReference type="EMBL" id="MEN7550258.1"/>
    </source>
</evidence>
<keyword evidence="2" id="KW-1185">Reference proteome</keyword>
<gene>
    <name evidence="1" type="ORF">AAG747_20230</name>
</gene>
<dbReference type="GO" id="GO:0008237">
    <property type="term" value="F:metallopeptidase activity"/>
    <property type="evidence" value="ECO:0007669"/>
    <property type="project" value="InterPro"/>
</dbReference>
<sequence>MYFILILVSTISLYLFYQNSSKFIHNPFIRLKENYKTALIEHFLYYKRLPSKKQQLFERRVQYFISSKQFFPRGFPQVTDEMKALIAASAVQLTFGLPDIYLKHFRKILIYPDDYYSTINHNYHQGEVNPWLGIIVLSWKNFIEGYIHPHDGVNLGLHEMAHALKLENRILNKEYKFLPTHQLEKWLSLSTKKRERIASGEKSIFRAYGQVNDHEFFAVAVECFFEKPEQFKTQEPELYQSMVLLLGQDPLVLLTH</sequence>
<dbReference type="InterPro" id="IPR024079">
    <property type="entry name" value="MetalloPept_cat_dom_sf"/>
</dbReference>
<dbReference type="RefSeq" id="WP_346823039.1">
    <property type="nucleotide sequence ID" value="NZ_JBDKWZ010000013.1"/>
</dbReference>
<dbReference type="Gene3D" id="3.40.390.10">
    <property type="entry name" value="Collagenase (Catalytic Domain)"/>
    <property type="match status" value="1"/>
</dbReference>
<proteinExistence type="predicted"/>
<dbReference type="GO" id="GO:0005829">
    <property type="term" value="C:cytosol"/>
    <property type="evidence" value="ECO:0007669"/>
    <property type="project" value="TreeGrafter"/>
</dbReference>
<dbReference type="InterPro" id="IPR010384">
    <property type="entry name" value="MtfA_fam"/>
</dbReference>
<dbReference type="Pfam" id="PF06167">
    <property type="entry name" value="Peptidase_M90"/>
    <property type="match status" value="1"/>
</dbReference>
<accession>A0AAW9SCS1</accession>
<evidence type="ECO:0000313" key="2">
    <source>
        <dbReference type="Proteomes" id="UP001403385"/>
    </source>
</evidence>
<dbReference type="EMBL" id="JBDKWZ010000013">
    <property type="protein sequence ID" value="MEN7550258.1"/>
    <property type="molecule type" value="Genomic_DNA"/>
</dbReference>
<dbReference type="InterPro" id="IPR042252">
    <property type="entry name" value="MtfA_N"/>
</dbReference>
<dbReference type="Proteomes" id="UP001403385">
    <property type="component" value="Unassembled WGS sequence"/>
</dbReference>